<dbReference type="AlphaFoldDB" id="A0AAP0P3V7"/>
<organism evidence="2 3">
    <name type="scientific">Stephania japonica</name>
    <dbReference type="NCBI Taxonomy" id="461633"/>
    <lineage>
        <taxon>Eukaryota</taxon>
        <taxon>Viridiplantae</taxon>
        <taxon>Streptophyta</taxon>
        <taxon>Embryophyta</taxon>
        <taxon>Tracheophyta</taxon>
        <taxon>Spermatophyta</taxon>
        <taxon>Magnoliopsida</taxon>
        <taxon>Ranunculales</taxon>
        <taxon>Menispermaceae</taxon>
        <taxon>Menispermoideae</taxon>
        <taxon>Cissampelideae</taxon>
        <taxon>Stephania</taxon>
    </lineage>
</organism>
<gene>
    <name evidence="2" type="ORF">Sjap_010634</name>
</gene>
<dbReference type="EMBL" id="JBBNAE010000004">
    <property type="protein sequence ID" value="KAK9130147.1"/>
    <property type="molecule type" value="Genomic_DNA"/>
</dbReference>
<evidence type="ECO:0000313" key="2">
    <source>
        <dbReference type="EMBL" id="KAK9130147.1"/>
    </source>
</evidence>
<feature type="compositionally biased region" description="Polar residues" evidence="1">
    <location>
        <begin position="23"/>
        <end position="34"/>
    </location>
</feature>
<comment type="caution">
    <text evidence="2">The sequence shown here is derived from an EMBL/GenBank/DDBJ whole genome shotgun (WGS) entry which is preliminary data.</text>
</comment>
<accession>A0AAP0P3V7</accession>
<reference evidence="2 3" key="1">
    <citation type="submission" date="2024-01" db="EMBL/GenBank/DDBJ databases">
        <title>Genome assemblies of Stephania.</title>
        <authorList>
            <person name="Yang L."/>
        </authorList>
    </citation>
    <scope>NUCLEOTIDE SEQUENCE [LARGE SCALE GENOMIC DNA]</scope>
    <source>
        <strain evidence="2">QJT</strain>
        <tissue evidence="2">Leaf</tissue>
    </source>
</reference>
<evidence type="ECO:0000313" key="3">
    <source>
        <dbReference type="Proteomes" id="UP001417504"/>
    </source>
</evidence>
<feature type="compositionally biased region" description="Basic residues" evidence="1">
    <location>
        <begin position="7"/>
        <end position="16"/>
    </location>
</feature>
<keyword evidence="3" id="KW-1185">Reference proteome</keyword>
<protein>
    <submittedName>
        <fullName evidence="2">Uncharacterized protein</fullName>
    </submittedName>
</protein>
<feature type="region of interest" description="Disordered" evidence="1">
    <location>
        <begin position="1"/>
        <end position="37"/>
    </location>
</feature>
<proteinExistence type="predicted"/>
<sequence length="97" mass="9830">MAEAYRIHHVKDRRKATTGGPKPSTSSALMTPSSRGAKGTKDLMEVAAVVVVTGLGGSSGGYGFGGGSGYGFGGGGGGYNGDNGYGFIAMRKRRVRL</sequence>
<name>A0AAP0P3V7_9MAGN</name>
<dbReference type="Proteomes" id="UP001417504">
    <property type="component" value="Unassembled WGS sequence"/>
</dbReference>
<evidence type="ECO:0000256" key="1">
    <source>
        <dbReference type="SAM" id="MobiDB-lite"/>
    </source>
</evidence>